<dbReference type="RefSeq" id="WP_115169437.1">
    <property type="nucleotide sequence ID" value="NZ_UGYW01000002.1"/>
</dbReference>
<protein>
    <recommendedName>
        <fullName evidence="3">PKD-like family protein</fullName>
    </recommendedName>
</protein>
<reference evidence="1 2" key="1">
    <citation type="submission" date="2018-06" db="EMBL/GenBank/DDBJ databases">
        <authorList>
            <consortium name="Pathogen Informatics"/>
            <person name="Doyle S."/>
        </authorList>
    </citation>
    <scope>NUCLEOTIDE SEQUENCE [LARGE SCALE GENOMIC DNA]</scope>
    <source>
        <strain evidence="1 2">NCTC11388</strain>
    </source>
</reference>
<evidence type="ECO:0008006" key="3">
    <source>
        <dbReference type="Google" id="ProtNLM"/>
    </source>
</evidence>
<evidence type="ECO:0000313" key="2">
    <source>
        <dbReference type="Proteomes" id="UP000254893"/>
    </source>
</evidence>
<dbReference type="Pfam" id="PF16407">
    <property type="entry name" value="PKD_2"/>
    <property type="match status" value="1"/>
</dbReference>
<dbReference type="Proteomes" id="UP000254893">
    <property type="component" value="Unassembled WGS sequence"/>
</dbReference>
<dbReference type="EMBL" id="UGYW01000002">
    <property type="protein sequence ID" value="SUJ02711.1"/>
    <property type="molecule type" value="Genomic_DNA"/>
</dbReference>
<dbReference type="AlphaFoldDB" id="A0A380BKR5"/>
<name>A0A380BKR5_SPHSI</name>
<gene>
    <name evidence="1" type="ORF">NCTC11388_01169</name>
</gene>
<accession>A0A380BKR5</accession>
<sequence>MKKYIIIILTTCFLCAGCSKDKGNYDLVSINEINISDPTTGTIPVFQYDNLKLTPKLEQTIAVDESSFIYSWSAFAISNASTSYALADTKSLDVRIDLMPGKYKLIYKVNDPKTKMSFFKEYEIEVNTRLGEGWLILEDMPDNKQELSIVNTGDEVFHNLYRNANNGKSLPDNSHSVRVLNKGFRSVQSIFVLADHDAIELDYVGIKKVSDYKNWFYSAPATINMQNYVYGRLASSAFLVNDNELYSLNLMNGDEDPKFGAPIKGDWKISPFVFPHTYSDYTVLYDTKNQRFLSHYMASISELSNSPGSAFDPDNVGKKLVFGGPGPGDSYNCLMKNNDDDNFFVYTVNASFFTQVIASGMSEVENAAELQKAKLFASSGLYPHIYYAVDNKIYLLDIPAKKARLVYAFPAGAEITAVRMKQSPSITINYPDNNREFVVATYQGGEGRFYKFEIGNTGDFVDNTYSKEYKGFNRIKYLEYKNRRNN</sequence>
<organism evidence="1 2">
    <name type="scientific">Sphingobacterium spiritivorum</name>
    <name type="common">Flavobacterium spiritivorum</name>
    <dbReference type="NCBI Taxonomy" id="258"/>
    <lineage>
        <taxon>Bacteria</taxon>
        <taxon>Pseudomonadati</taxon>
        <taxon>Bacteroidota</taxon>
        <taxon>Sphingobacteriia</taxon>
        <taxon>Sphingobacteriales</taxon>
        <taxon>Sphingobacteriaceae</taxon>
        <taxon>Sphingobacterium</taxon>
    </lineage>
</organism>
<proteinExistence type="predicted"/>
<evidence type="ECO:0000313" key="1">
    <source>
        <dbReference type="EMBL" id="SUJ02711.1"/>
    </source>
</evidence>
<dbReference type="InterPro" id="IPR032183">
    <property type="entry name" value="PKD-like"/>
</dbReference>